<accession>A0AAV5KX95</accession>
<feature type="domain" description="TTI1 N-terminal TPR" evidence="1">
    <location>
        <begin position="25"/>
        <end position="168"/>
    </location>
</feature>
<evidence type="ECO:0000259" key="1">
    <source>
        <dbReference type="Pfam" id="PF24173"/>
    </source>
</evidence>
<dbReference type="PANTHER" id="PTHR18460">
    <property type="entry name" value="TEL2 INTERACTING PROTEIN 1 TTI1 FAMILY MEMBER"/>
    <property type="match status" value="1"/>
</dbReference>
<dbReference type="Proteomes" id="UP001054252">
    <property type="component" value="Unassembled WGS sequence"/>
</dbReference>
<organism evidence="2 3">
    <name type="scientific">Rubroshorea leprosula</name>
    <dbReference type="NCBI Taxonomy" id="152421"/>
    <lineage>
        <taxon>Eukaryota</taxon>
        <taxon>Viridiplantae</taxon>
        <taxon>Streptophyta</taxon>
        <taxon>Embryophyta</taxon>
        <taxon>Tracheophyta</taxon>
        <taxon>Spermatophyta</taxon>
        <taxon>Magnoliopsida</taxon>
        <taxon>eudicotyledons</taxon>
        <taxon>Gunneridae</taxon>
        <taxon>Pentapetalae</taxon>
        <taxon>rosids</taxon>
        <taxon>malvids</taxon>
        <taxon>Malvales</taxon>
        <taxon>Dipterocarpaceae</taxon>
        <taxon>Rubroshorea</taxon>
    </lineage>
</organism>
<dbReference type="SUPFAM" id="SSF48371">
    <property type="entry name" value="ARM repeat"/>
    <property type="match status" value="1"/>
</dbReference>
<sequence length="492" mass="54566">MEDSAKFSGGFSDSDDEEPQGSSLFVLLKPYCLELLEVLQNPNKHSSAIPALLELLRSSPPDALQPFFDYTLFPLLLLLDAAVECRKSQKNVSTEELLGPHKVSDRVAEGALQCLEELLKKCHIGSGEQMVMVLKKLTYAALLSPSEAAEEFREGVIKCFRALLSNILPCSNKSCSCKEIHDLPMLLESRDLQTTPTGPSKHDSEQGECLHAFLRSQAASAAVGHWLSLLLKECLCVLVVDDTEEIAAAAQEFMEYLFSSTGKHFVEHDIAEIFSRLVEKLPKMVLGSDESLALSHAQQLLAVIYYSGPLFVSDHLQSPVMAARFLDIFALCLSQSSAFTGSLDKLISARPSSIGYLHSVDELKAGLQLTSDHKTLLGAASSKSPKRIYIQEDGMQDKTEIIQKNYKLPRMPPWFVYVGSQKLYQALAGTLRLVGLSLMTDLKTEGHLSVITDIPLGCLRKLVSEVRVKEYNKESWLSWYNRIGSGQLLRYY</sequence>
<proteinExistence type="predicted"/>
<evidence type="ECO:0000313" key="2">
    <source>
        <dbReference type="EMBL" id="GKV29316.1"/>
    </source>
</evidence>
<dbReference type="InterPro" id="IPR057566">
    <property type="entry name" value="TPR_TTI1_N"/>
</dbReference>
<reference evidence="2 3" key="1">
    <citation type="journal article" date="2021" name="Commun. Biol.">
        <title>The genome of Shorea leprosula (Dipterocarpaceae) highlights the ecological relevance of drought in aseasonal tropical rainforests.</title>
        <authorList>
            <person name="Ng K.K.S."/>
            <person name="Kobayashi M.J."/>
            <person name="Fawcett J.A."/>
            <person name="Hatakeyama M."/>
            <person name="Paape T."/>
            <person name="Ng C.H."/>
            <person name="Ang C.C."/>
            <person name="Tnah L.H."/>
            <person name="Lee C.T."/>
            <person name="Nishiyama T."/>
            <person name="Sese J."/>
            <person name="O'Brien M.J."/>
            <person name="Copetti D."/>
            <person name="Mohd Noor M.I."/>
            <person name="Ong R.C."/>
            <person name="Putra M."/>
            <person name="Sireger I.Z."/>
            <person name="Indrioko S."/>
            <person name="Kosugi Y."/>
            <person name="Izuno A."/>
            <person name="Isagi Y."/>
            <person name="Lee S.L."/>
            <person name="Shimizu K.K."/>
        </authorList>
    </citation>
    <scope>NUCLEOTIDE SEQUENCE [LARGE SCALE GENOMIC DNA]</scope>
    <source>
        <strain evidence="2">214</strain>
    </source>
</reference>
<name>A0AAV5KX95_9ROSI</name>
<dbReference type="InterPro" id="IPR016024">
    <property type="entry name" value="ARM-type_fold"/>
</dbReference>
<dbReference type="PANTHER" id="PTHR18460:SF3">
    <property type="entry name" value="TELO2-INTERACTING PROTEIN 1 HOMOLOG"/>
    <property type="match status" value="1"/>
</dbReference>
<dbReference type="InterPro" id="IPR052587">
    <property type="entry name" value="TELO2-interacting_protein_1"/>
</dbReference>
<evidence type="ECO:0000313" key="3">
    <source>
        <dbReference type="Proteomes" id="UP001054252"/>
    </source>
</evidence>
<keyword evidence="3" id="KW-1185">Reference proteome</keyword>
<dbReference type="EMBL" id="BPVZ01000082">
    <property type="protein sequence ID" value="GKV29316.1"/>
    <property type="molecule type" value="Genomic_DNA"/>
</dbReference>
<gene>
    <name evidence="2" type="ORF">SLEP1_g38253</name>
</gene>
<dbReference type="Pfam" id="PF24173">
    <property type="entry name" value="TPR_TTI1_N"/>
    <property type="match status" value="1"/>
</dbReference>
<protein>
    <recommendedName>
        <fullName evidence="1">TTI1 N-terminal TPR domain-containing protein</fullName>
    </recommendedName>
</protein>
<dbReference type="AlphaFoldDB" id="A0AAV5KX95"/>
<comment type="caution">
    <text evidence="2">The sequence shown here is derived from an EMBL/GenBank/DDBJ whole genome shotgun (WGS) entry which is preliminary data.</text>
</comment>
<dbReference type="GO" id="GO:0005737">
    <property type="term" value="C:cytoplasm"/>
    <property type="evidence" value="ECO:0007669"/>
    <property type="project" value="TreeGrafter"/>
</dbReference>